<dbReference type="PANTHER" id="PTHR40465:SF1">
    <property type="entry name" value="DUF6534 DOMAIN-CONTAINING PROTEIN"/>
    <property type="match status" value="1"/>
</dbReference>
<dbReference type="Proteomes" id="UP000886523">
    <property type="component" value="Unassembled WGS sequence"/>
</dbReference>
<evidence type="ECO:0000256" key="1">
    <source>
        <dbReference type="SAM" id="MobiDB-lite"/>
    </source>
</evidence>
<keyword evidence="2" id="KW-0472">Membrane</keyword>
<evidence type="ECO:0000259" key="3">
    <source>
        <dbReference type="Pfam" id="PF20152"/>
    </source>
</evidence>
<evidence type="ECO:0000256" key="2">
    <source>
        <dbReference type="SAM" id="Phobius"/>
    </source>
</evidence>
<reference evidence="4" key="1">
    <citation type="journal article" date="2020" name="Nat. Commun.">
        <title>Large-scale genome sequencing of mycorrhizal fungi provides insights into the early evolution of symbiotic traits.</title>
        <authorList>
            <person name="Miyauchi S."/>
            <person name="Kiss E."/>
            <person name="Kuo A."/>
            <person name="Drula E."/>
            <person name="Kohler A."/>
            <person name="Sanchez-Garcia M."/>
            <person name="Morin E."/>
            <person name="Andreopoulos B."/>
            <person name="Barry K.W."/>
            <person name="Bonito G."/>
            <person name="Buee M."/>
            <person name="Carver A."/>
            <person name="Chen C."/>
            <person name="Cichocki N."/>
            <person name="Clum A."/>
            <person name="Culley D."/>
            <person name="Crous P.W."/>
            <person name="Fauchery L."/>
            <person name="Girlanda M."/>
            <person name="Hayes R.D."/>
            <person name="Keri Z."/>
            <person name="LaButti K."/>
            <person name="Lipzen A."/>
            <person name="Lombard V."/>
            <person name="Magnuson J."/>
            <person name="Maillard F."/>
            <person name="Murat C."/>
            <person name="Nolan M."/>
            <person name="Ohm R.A."/>
            <person name="Pangilinan J."/>
            <person name="Pereira M.F."/>
            <person name="Perotto S."/>
            <person name="Peter M."/>
            <person name="Pfister S."/>
            <person name="Riley R."/>
            <person name="Sitrit Y."/>
            <person name="Stielow J.B."/>
            <person name="Szollosi G."/>
            <person name="Zifcakova L."/>
            <person name="Stursova M."/>
            <person name="Spatafora J.W."/>
            <person name="Tedersoo L."/>
            <person name="Vaario L.M."/>
            <person name="Yamada A."/>
            <person name="Yan M."/>
            <person name="Wang P."/>
            <person name="Xu J."/>
            <person name="Bruns T."/>
            <person name="Baldrian P."/>
            <person name="Vilgalys R."/>
            <person name="Dunand C."/>
            <person name="Henrissat B."/>
            <person name="Grigoriev I.V."/>
            <person name="Hibbett D."/>
            <person name="Nagy L.G."/>
            <person name="Martin F.M."/>
        </authorList>
    </citation>
    <scope>NUCLEOTIDE SEQUENCE</scope>
    <source>
        <strain evidence="4">UP504</strain>
    </source>
</reference>
<keyword evidence="5" id="KW-1185">Reference proteome</keyword>
<evidence type="ECO:0000313" key="5">
    <source>
        <dbReference type="Proteomes" id="UP000886523"/>
    </source>
</evidence>
<feature type="transmembrane region" description="Helical" evidence="2">
    <location>
        <begin position="192"/>
        <end position="212"/>
    </location>
</feature>
<dbReference type="OrthoDB" id="2535105at2759"/>
<gene>
    <name evidence="4" type="ORF">BS47DRAFT_1359871</name>
</gene>
<protein>
    <recommendedName>
        <fullName evidence="3">DUF6534 domain-containing protein</fullName>
    </recommendedName>
</protein>
<name>A0A9P6B3X4_9AGAM</name>
<organism evidence="4 5">
    <name type="scientific">Hydnum rufescens UP504</name>
    <dbReference type="NCBI Taxonomy" id="1448309"/>
    <lineage>
        <taxon>Eukaryota</taxon>
        <taxon>Fungi</taxon>
        <taxon>Dikarya</taxon>
        <taxon>Basidiomycota</taxon>
        <taxon>Agaricomycotina</taxon>
        <taxon>Agaricomycetes</taxon>
        <taxon>Cantharellales</taxon>
        <taxon>Hydnaceae</taxon>
        <taxon>Hydnum</taxon>
    </lineage>
</organism>
<feature type="transmembrane region" description="Helical" evidence="2">
    <location>
        <begin position="36"/>
        <end position="53"/>
    </location>
</feature>
<evidence type="ECO:0000313" key="4">
    <source>
        <dbReference type="EMBL" id="KAF9517115.1"/>
    </source>
</evidence>
<dbReference type="EMBL" id="MU128934">
    <property type="protein sequence ID" value="KAF9517115.1"/>
    <property type="molecule type" value="Genomic_DNA"/>
</dbReference>
<keyword evidence="2" id="KW-1133">Transmembrane helix</keyword>
<comment type="caution">
    <text evidence="4">The sequence shown here is derived from an EMBL/GenBank/DDBJ whole genome shotgun (WGS) entry which is preliminary data.</text>
</comment>
<dbReference type="InterPro" id="IPR045339">
    <property type="entry name" value="DUF6534"/>
</dbReference>
<feature type="domain" description="DUF6534" evidence="3">
    <location>
        <begin position="158"/>
        <end position="209"/>
    </location>
</feature>
<sequence length="394" mass="44267">MGTAPLTQFFRCFGVLTAQTASYYHAFPNDKRPLKLAVGFLCACVIQSLYWWFVTNYRNPLALKRATWEFGTYQLNAFWHYLLQGLATSHRRNVAFIIPLDFRRSPGVASVCNQCQSVCIPIFSADKATATGSNILLEFQVIVKETSWLVEAWLTIQAIADVVIATCMCLLLRHRRTGLQKTNSVINRMVFYTINTGLVTSILSCICLGMFAKYGFHFSAVAVGMVDILDPVLGNGPVLFYQHARQLNFMFGLAVYTLRTALQTRLAAPGALELINYAPKKRRPQSTGDYGSESFTATRIHVATEVVCNGDIDPTAIERKVRGRGLELFKRIVRPIRTLSIHISDFGRQGEHLIEIVPKQYQPKATADMRSESQKVDHPRQEAKCTAPSDRMRA</sequence>
<feature type="compositionally biased region" description="Basic and acidic residues" evidence="1">
    <location>
        <begin position="367"/>
        <end position="383"/>
    </location>
</feature>
<feature type="region of interest" description="Disordered" evidence="1">
    <location>
        <begin position="363"/>
        <end position="394"/>
    </location>
</feature>
<dbReference type="AlphaFoldDB" id="A0A9P6B3X4"/>
<keyword evidence="2" id="KW-0812">Transmembrane</keyword>
<proteinExistence type="predicted"/>
<accession>A0A9P6B3X4</accession>
<dbReference type="Pfam" id="PF20152">
    <property type="entry name" value="DUF6534"/>
    <property type="match status" value="1"/>
</dbReference>
<dbReference type="PANTHER" id="PTHR40465">
    <property type="entry name" value="CHROMOSOME 1, WHOLE GENOME SHOTGUN SEQUENCE"/>
    <property type="match status" value="1"/>
</dbReference>